<proteinExistence type="predicted"/>
<dbReference type="InterPro" id="IPR010982">
    <property type="entry name" value="Lambda_DNA-bd_dom_sf"/>
</dbReference>
<dbReference type="Gene3D" id="1.10.260.40">
    <property type="entry name" value="lambda repressor-like DNA-binding domains"/>
    <property type="match status" value="1"/>
</dbReference>
<dbReference type="SUPFAM" id="SSF47413">
    <property type="entry name" value="lambda repressor-like DNA-binding domains"/>
    <property type="match status" value="1"/>
</dbReference>
<keyword evidence="1 3" id="KW-0238">DNA-binding</keyword>
<dbReference type="PROSITE" id="PS50943">
    <property type="entry name" value="HTH_CROC1"/>
    <property type="match status" value="1"/>
</dbReference>
<dbReference type="SMART" id="SM00530">
    <property type="entry name" value="HTH_XRE"/>
    <property type="match status" value="1"/>
</dbReference>
<organism evidence="3 4">
    <name type="scientific">candidate division WWE3 bacterium GW2011_GWC2_41_23</name>
    <dbReference type="NCBI Taxonomy" id="1619123"/>
    <lineage>
        <taxon>Bacteria</taxon>
        <taxon>Katanobacteria</taxon>
    </lineage>
</organism>
<evidence type="ECO:0000256" key="1">
    <source>
        <dbReference type="ARBA" id="ARBA00023125"/>
    </source>
</evidence>
<dbReference type="Proteomes" id="UP000033947">
    <property type="component" value="Unassembled WGS sequence"/>
</dbReference>
<reference evidence="3 4" key="1">
    <citation type="journal article" date="2015" name="Nature">
        <title>rRNA introns, odd ribosomes, and small enigmatic genomes across a large radiation of phyla.</title>
        <authorList>
            <person name="Brown C.T."/>
            <person name="Hug L.A."/>
            <person name="Thomas B.C."/>
            <person name="Sharon I."/>
            <person name="Castelle C.J."/>
            <person name="Singh A."/>
            <person name="Wilkins M.J."/>
            <person name="Williams K.H."/>
            <person name="Banfield J.F."/>
        </authorList>
    </citation>
    <scope>NUCLEOTIDE SEQUENCE [LARGE SCALE GENOMIC DNA]</scope>
</reference>
<evidence type="ECO:0000259" key="2">
    <source>
        <dbReference type="PROSITE" id="PS50943"/>
    </source>
</evidence>
<dbReference type="CDD" id="cd00093">
    <property type="entry name" value="HTH_XRE"/>
    <property type="match status" value="1"/>
</dbReference>
<name>A0A0G0Y209_UNCKA</name>
<sequence length="91" mass="10322">MSEIGGKIRDIRNSFKLSQYRFGKKIGVSGKTVSAYETGRAVPPEKIITEISEIFSVPILYMNKVEKCKLRDQIISVKNFVENLEKVLAEN</sequence>
<dbReference type="PANTHER" id="PTHR46558:SF11">
    <property type="entry name" value="HTH-TYPE TRANSCRIPTIONAL REGULATOR XRE"/>
    <property type="match status" value="1"/>
</dbReference>
<dbReference type="InterPro" id="IPR001387">
    <property type="entry name" value="Cro/C1-type_HTH"/>
</dbReference>
<dbReference type="GO" id="GO:0003677">
    <property type="term" value="F:DNA binding"/>
    <property type="evidence" value="ECO:0007669"/>
    <property type="project" value="UniProtKB-KW"/>
</dbReference>
<dbReference type="EMBL" id="LCBB01000002">
    <property type="protein sequence ID" value="KKS03486.1"/>
    <property type="molecule type" value="Genomic_DNA"/>
</dbReference>
<dbReference type="Pfam" id="PF01381">
    <property type="entry name" value="HTH_3"/>
    <property type="match status" value="1"/>
</dbReference>
<protein>
    <submittedName>
        <fullName evidence="3">DNA-binding helix-turn-helix protein</fullName>
    </submittedName>
</protein>
<dbReference type="AlphaFoldDB" id="A0A0G0Y209"/>
<gene>
    <name evidence="3" type="ORF">UU55_C0002G0091</name>
</gene>
<feature type="domain" description="HTH cro/C1-type" evidence="2">
    <location>
        <begin position="8"/>
        <end position="62"/>
    </location>
</feature>
<dbReference type="PANTHER" id="PTHR46558">
    <property type="entry name" value="TRACRIPTIONAL REGULATORY PROTEIN-RELATED-RELATED"/>
    <property type="match status" value="1"/>
</dbReference>
<evidence type="ECO:0000313" key="3">
    <source>
        <dbReference type="EMBL" id="KKS03486.1"/>
    </source>
</evidence>
<accession>A0A0G0Y209</accession>
<comment type="caution">
    <text evidence="3">The sequence shown here is derived from an EMBL/GenBank/DDBJ whole genome shotgun (WGS) entry which is preliminary data.</text>
</comment>
<evidence type="ECO:0000313" key="4">
    <source>
        <dbReference type="Proteomes" id="UP000033947"/>
    </source>
</evidence>